<reference evidence="2" key="1">
    <citation type="journal article" date="2018" name="Genome Biol.">
        <title>SKESA: strategic k-mer extension for scrupulous assemblies.</title>
        <authorList>
            <person name="Souvorov A."/>
            <person name="Agarwala R."/>
            <person name="Lipman D.J."/>
        </authorList>
    </citation>
    <scope>NUCLEOTIDE SEQUENCE</scope>
    <source>
        <strain evidence="2">C8</strain>
    </source>
</reference>
<comment type="caution">
    <text evidence="2">The sequence shown here is derived from an EMBL/GenBank/DDBJ whole genome shotgun (WGS) entry which is preliminary data.</text>
</comment>
<gene>
    <name evidence="2" type="ORF">I9080_002105</name>
</gene>
<evidence type="ECO:0000313" key="2">
    <source>
        <dbReference type="EMBL" id="HAT4308295.1"/>
    </source>
</evidence>
<sequence length="487" mass="58833">MKITDEELQEVFGDVIVYKVKSKDEITRNILNLNNNLEKEVKFCYYKHNSIYYLMEANSISEDFKFKYLKGKHKLYCGLCHQEVFHTVAYYRAKDKERNILVPATFKHLKGSEKCDWYHSSSKEEIKEYEDFSKYKNSERESKAHKKAKRKILDVIGMDINIPFGYDNEHGIYDYKNYKIIDVKSEYSRHCKNSLRRRIVSDSVLICKSDDDIKEVDIEIFYTHYKNRHVYVKKAEETDIYATLEVQADIINEGKFDFLTNKNFYIYIKKFEYEDRLRYLEKKAVLLENSSIENKKVYNEIRKEREEKDRIRRERKYEEKRIRREQELLEIKKKSLVIKNNKKTKIEKKIEKKIFKEDKKIKWELSKYSKYYFNQIIKAIKGNLKAKECIVSFLAQNATFDEFNTIVSIFEYFYIKRQYEGFAHYKNSKKTYIEVMNNAGYDIREFKKENVLNFRCPCCKNKLQRKSGLYGNFVACSNYKCKFSFSC</sequence>
<dbReference type="Proteomes" id="UP000859547">
    <property type="component" value="Unassembled WGS sequence"/>
</dbReference>
<dbReference type="SUPFAM" id="SSF57783">
    <property type="entry name" value="Zinc beta-ribbon"/>
    <property type="match status" value="1"/>
</dbReference>
<evidence type="ECO:0000313" key="3">
    <source>
        <dbReference type="Proteomes" id="UP000859547"/>
    </source>
</evidence>
<accession>A0A8H9UXT1</accession>
<proteinExistence type="predicted"/>
<protein>
    <recommendedName>
        <fullName evidence="4">Topoisomerase DNA-binding C4 zinc finger domain protein</fullName>
    </recommendedName>
</protein>
<keyword evidence="1" id="KW-0175">Coiled coil</keyword>
<evidence type="ECO:0008006" key="4">
    <source>
        <dbReference type="Google" id="ProtNLM"/>
    </source>
</evidence>
<feature type="coiled-coil region" evidence="1">
    <location>
        <begin position="287"/>
        <end position="321"/>
    </location>
</feature>
<dbReference type="EMBL" id="DACTCB010000011">
    <property type="protein sequence ID" value="HAT4308295.1"/>
    <property type="molecule type" value="Genomic_DNA"/>
</dbReference>
<organism evidence="2 3">
    <name type="scientific">Clostridium perfringens</name>
    <dbReference type="NCBI Taxonomy" id="1502"/>
    <lineage>
        <taxon>Bacteria</taxon>
        <taxon>Bacillati</taxon>
        <taxon>Bacillota</taxon>
        <taxon>Clostridia</taxon>
        <taxon>Eubacteriales</taxon>
        <taxon>Clostridiaceae</taxon>
        <taxon>Clostridium</taxon>
    </lineage>
</organism>
<reference evidence="2" key="2">
    <citation type="submission" date="2020-07" db="EMBL/GenBank/DDBJ databases">
        <authorList>
            <consortium name="NCBI Pathogen Detection Project"/>
        </authorList>
    </citation>
    <scope>NUCLEOTIDE SEQUENCE</scope>
    <source>
        <strain evidence="2">C8</strain>
    </source>
</reference>
<dbReference type="AlphaFoldDB" id="A0A8H9UXT1"/>
<name>A0A8H9UXT1_CLOPF</name>
<evidence type="ECO:0000256" key="1">
    <source>
        <dbReference type="SAM" id="Coils"/>
    </source>
</evidence>